<protein>
    <submittedName>
        <fullName evidence="1">Uncharacterized protein</fullName>
    </submittedName>
</protein>
<organism evidence="1">
    <name type="scientific">marine sediment metagenome</name>
    <dbReference type="NCBI Taxonomy" id="412755"/>
    <lineage>
        <taxon>unclassified sequences</taxon>
        <taxon>metagenomes</taxon>
        <taxon>ecological metagenomes</taxon>
    </lineage>
</organism>
<accession>A0A0F9L7V2</accession>
<dbReference type="AlphaFoldDB" id="A0A0F9L7V2"/>
<dbReference type="EMBL" id="LAZR01011752">
    <property type="protein sequence ID" value="KKM60045.1"/>
    <property type="molecule type" value="Genomic_DNA"/>
</dbReference>
<comment type="caution">
    <text evidence="1">The sequence shown here is derived from an EMBL/GenBank/DDBJ whole genome shotgun (WGS) entry which is preliminary data.</text>
</comment>
<name>A0A0F9L7V2_9ZZZZ</name>
<reference evidence="1" key="1">
    <citation type="journal article" date="2015" name="Nature">
        <title>Complex archaea that bridge the gap between prokaryotes and eukaryotes.</title>
        <authorList>
            <person name="Spang A."/>
            <person name="Saw J.H."/>
            <person name="Jorgensen S.L."/>
            <person name="Zaremba-Niedzwiedzka K."/>
            <person name="Martijn J."/>
            <person name="Lind A.E."/>
            <person name="van Eijk R."/>
            <person name="Schleper C."/>
            <person name="Guy L."/>
            <person name="Ettema T.J."/>
        </authorList>
    </citation>
    <scope>NUCLEOTIDE SEQUENCE</scope>
</reference>
<proteinExistence type="predicted"/>
<evidence type="ECO:0000313" key="1">
    <source>
        <dbReference type="EMBL" id="KKM60045.1"/>
    </source>
</evidence>
<sequence length="80" mass="9263">MKARYYCISCSKLVEEEFGDFIVTLNKTGPSYAGGGDPEEQDFVCWDCLDREAAEEVYDYDDYHYPDPIEEGMPYEKLPD</sequence>
<gene>
    <name evidence="1" type="ORF">LCGC14_1545820</name>
</gene>